<dbReference type="Gene3D" id="3.20.20.80">
    <property type="entry name" value="Glycosidases"/>
    <property type="match status" value="1"/>
</dbReference>
<protein>
    <submittedName>
        <fullName evidence="2">Class V chitinase</fullName>
    </submittedName>
</protein>
<evidence type="ECO:0000313" key="2">
    <source>
        <dbReference type="EMBL" id="KAL1205246.1"/>
    </source>
</evidence>
<dbReference type="PANTHER" id="PTHR11177:SF393">
    <property type="entry name" value="CHITINASE-LIKE PROTEIN-RELATED"/>
    <property type="match status" value="1"/>
</dbReference>
<keyword evidence="3" id="KW-1185">Reference proteome</keyword>
<comment type="caution">
    <text evidence="2">The sequence shown here is derived from an EMBL/GenBank/DDBJ whole genome shotgun (WGS) entry which is preliminary data.</text>
</comment>
<feature type="domain" description="GH18" evidence="1">
    <location>
        <begin position="1"/>
        <end position="162"/>
    </location>
</feature>
<dbReference type="SMART" id="SM00636">
    <property type="entry name" value="Glyco_18"/>
    <property type="match status" value="1"/>
</dbReference>
<evidence type="ECO:0000259" key="1">
    <source>
        <dbReference type="PROSITE" id="PS51910"/>
    </source>
</evidence>
<dbReference type="EMBL" id="JBANAX010000521">
    <property type="protein sequence ID" value="KAL1205246.1"/>
    <property type="molecule type" value="Genomic_DNA"/>
</dbReference>
<dbReference type="PROSITE" id="PS51910">
    <property type="entry name" value="GH18_2"/>
    <property type="match status" value="1"/>
</dbReference>
<proteinExistence type="predicted"/>
<gene>
    <name evidence="2" type="ORF">V5N11_011529</name>
</gene>
<dbReference type="InterPro" id="IPR029070">
    <property type="entry name" value="Chitinase_insertion_sf"/>
</dbReference>
<dbReference type="Pfam" id="PF00704">
    <property type="entry name" value="Glyco_hydro_18"/>
    <property type="match status" value="1"/>
</dbReference>
<sequence length="162" mass="18180">MASNPTSRNSFIESSILIARSNRLHGLDLAWEYPKRSQKMTNFGKLLQEWHSAVEDESKRTGESCLLLTAAVYYSSEYNSVSYPVQTIIECLDWVNIIAYEFYGLPTEPGPFAALYNPLGRPCGDSGLKQCIKAGLPEKKAVFGFPYVGWSWSFANDDGYDL</sequence>
<organism evidence="2 3">
    <name type="scientific">Cardamine amara subsp. amara</name>
    <dbReference type="NCBI Taxonomy" id="228776"/>
    <lineage>
        <taxon>Eukaryota</taxon>
        <taxon>Viridiplantae</taxon>
        <taxon>Streptophyta</taxon>
        <taxon>Embryophyta</taxon>
        <taxon>Tracheophyta</taxon>
        <taxon>Spermatophyta</taxon>
        <taxon>Magnoliopsida</taxon>
        <taxon>eudicotyledons</taxon>
        <taxon>Gunneridae</taxon>
        <taxon>Pentapetalae</taxon>
        <taxon>rosids</taxon>
        <taxon>malvids</taxon>
        <taxon>Brassicales</taxon>
        <taxon>Brassicaceae</taxon>
        <taxon>Cardamineae</taxon>
        <taxon>Cardamine</taxon>
    </lineage>
</organism>
<dbReference type="AlphaFoldDB" id="A0ABD1B2D1"/>
<evidence type="ECO:0000313" key="3">
    <source>
        <dbReference type="Proteomes" id="UP001558713"/>
    </source>
</evidence>
<dbReference type="Gene3D" id="3.10.50.10">
    <property type="match status" value="1"/>
</dbReference>
<reference evidence="2 3" key="1">
    <citation type="submission" date="2024-04" db="EMBL/GenBank/DDBJ databases">
        <title>Genome assembly C_amara_ONT_v2.</title>
        <authorList>
            <person name="Yant L."/>
            <person name="Moore C."/>
            <person name="Slenker M."/>
        </authorList>
    </citation>
    <scope>NUCLEOTIDE SEQUENCE [LARGE SCALE GENOMIC DNA]</scope>
    <source>
        <tissue evidence="2">Leaf</tissue>
    </source>
</reference>
<accession>A0ABD1B2D1</accession>
<dbReference type="InterPro" id="IPR011583">
    <property type="entry name" value="Chitinase_II/V-like_cat"/>
</dbReference>
<dbReference type="InterPro" id="IPR001223">
    <property type="entry name" value="Glyco_hydro18_cat"/>
</dbReference>
<dbReference type="PANTHER" id="PTHR11177">
    <property type="entry name" value="CHITINASE"/>
    <property type="match status" value="1"/>
</dbReference>
<name>A0ABD1B2D1_CARAN</name>
<dbReference type="InterPro" id="IPR050314">
    <property type="entry name" value="Glycosyl_Hydrlase_18"/>
</dbReference>
<dbReference type="InterPro" id="IPR017853">
    <property type="entry name" value="GH"/>
</dbReference>
<dbReference type="Proteomes" id="UP001558713">
    <property type="component" value="Unassembled WGS sequence"/>
</dbReference>
<dbReference type="SUPFAM" id="SSF51445">
    <property type="entry name" value="(Trans)glycosidases"/>
    <property type="match status" value="1"/>
</dbReference>